<feature type="transmembrane region" description="Helical" evidence="6">
    <location>
        <begin position="110"/>
        <end position="126"/>
    </location>
</feature>
<evidence type="ECO:0000256" key="1">
    <source>
        <dbReference type="ARBA" id="ARBA00004651"/>
    </source>
</evidence>
<evidence type="ECO:0000256" key="6">
    <source>
        <dbReference type="PIRNR" id="PIRNR018968"/>
    </source>
</evidence>
<evidence type="ECO:0000256" key="3">
    <source>
        <dbReference type="ARBA" id="ARBA00022692"/>
    </source>
</evidence>
<dbReference type="RefSeq" id="WP_184248338.1">
    <property type="nucleotide sequence ID" value="NZ_BAAACU010000042.1"/>
</dbReference>
<gene>
    <name evidence="8" type="ORF">GGQ92_002148</name>
</gene>
<feature type="transmembrane region" description="Helical" evidence="6">
    <location>
        <begin position="529"/>
        <end position="551"/>
    </location>
</feature>
<dbReference type="AlphaFoldDB" id="A0A841RKT2"/>
<comment type="subcellular location">
    <subcellularLocation>
        <location evidence="1 6">Cell membrane</location>
        <topology evidence="1 6">Multi-pass membrane protein</topology>
    </subcellularLocation>
</comment>
<keyword evidence="2 6" id="KW-1003">Cell membrane</keyword>
<reference evidence="8 9" key="1">
    <citation type="submission" date="2020-08" db="EMBL/GenBank/DDBJ databases">
        <title>Genomic Encyclopedia of Type Strains, Phase IV (KMG-IV): sequencing the most valuable type-strain genomes for metagenomic binning, comparative biology and taxonomic classification.</title>
        <authorList>
            <person name="Goeker M."/>
        </authorList>
    </citation>
    <scope>NUCLEOTIDE SEQUENCE [LARGE SCALE GENOMIC DNA]</scope>
    <source>
        <strain evidence="8 9">DSM 11805</strain>
    </source>
</reference>
<keyword evidence="3 6" id="KW-0812">Transmembrane</keyword>
<dbReference type="Pfam" id="PF02687">
    <property type="entry name" value="FtsX"/>
    <property type="match status" value="1"/>
</dbReference>
<dbReference type="InterPro" id="IPR003838">
    <property type="entry name" value="ABC3_permease_C"/>
</dbReference>
<feature type="transmembrane region" description="Helical" evidence="6">
    <location>
        <begin position="230"/>
        <end position="252"/>
    </location>
</feature>
<feature type="transmembrane region" description="Helical" evidence="6">
    <location>
        <begin position="156"/>
        <end position="175"/>
    </location>
</feature>
<dbReference type="InterPro" id="IPR027022">
    <property type="entry name" value="ABC_permease_BceB-typ"/>
</dbReference>
<feature type="transmembrane region" description="Helical" evidence="6">
    <location>
        <begin position="55"/>
        <end position="75"/>
    </location>
</feature>
<evidence type="ECO:0000259" key="7">
    <source>
        <dbReference type="Pfam" id="PF02687"/>
    </source>
</evidence>
<name>A0A841RKT2_9BACI</name>
<protein>
    <submittedName>
        <fullName evidence="8">Bacitracin transport system permease protein</fullName>
    </submittedName>
</protein>
<dbReference type="PANTHER" id="PTHR46795:SF3">
    <property type="entry name" value="ABC TRANSPORTER PERMEASE"/>
    <property type="match status" value="1"/>
</dbReference>
<proteinExistence type="inferred from homology"/>
<dbReference type="Proteomes" id="UP000572212">
    <property type="component" value="Unassembled WGS sequence"/>
</dbReference>
<accession>A0A841RKT2</accession>
<dbReference type="EMBL" id="JACHON010000010">
    <property type="protein sequence ID" value="MBB6513341.1"/>
    <property type="molecule type" value="Genomic_DNA"/>
</dbReference>
<feature type="domain" description="ABC3 transporter permease C-terminal" evidence="7">
    <location>
        <begin position="62"/>
        <end position="179"/>
    </location>
</feature>
<keyword evidence="4 6" id="KW-1133">Transmembrane helix</keyword>
<evidence type="ECO:0000256" key="5">
    <source>
        <dbReference type="ARBA" id="ARBA00023136"/>
    </source>
</evidence>
<keyword evidence="5 6" id="KW-0472">Membrane</keyword>
<comment type="caution">
    <text evidence="8">The sequence shown here is derived from an EMBL/GenBank/DDBJ whole genome shotgun (WGS) entry which is preliminary data.</text>
</comment>
<feature type="transmembrane region" description="Helical" evidence="6">
    <location>
        <begin position="18"/>
        <end position="35"/>
    </location>
</feature>
<keyword evidence="6" id="KW-0813">Transport</keyword>
<dbReference type="PIRSF" id="PIRSF018968">
    <property type="entry name" value="ABC_permease_BceB"/>
    <property type="match status" value="1"/>
</dbReference>
<sequence length="649" mass="73110">MKTSHLIVRNLMKNLKNYALYVFALILTVTFYFAFVTLQYDPSMDATSGTIKGEAGIRAGTVLLIVIAAVFLLYANSIFIKRRSNEIALFQLIGMSKVEVFRILVTENAILYFGSLLAGIGVGFSISKLMIMILFKITGINAIASLHFSIEAFTQTLLVFSGIFVLVILRNWLFIRKQSITSLFQVTGSTELKITKMSIWQMASGLLGLLLVATGYYLSQEMFSGDFVTANSLFLIMILILFSVIIGTYLFYKSSVSFIFYLLRKKQNGYLSIRKVLSLATMMFRMKSNALLLTVITTITALAVALLCLSYITYYSSEQNAHNMVAGDFAFVTTEDAESFTTVLNEEDIDYTLRQAEVIQVMADLSDILDAQFVELELESEDMPLPITSDEFFGDIELDSNETMFTGYNDFMQRIITISDSGFLTLKGNEVTIDQDFIGLERQYIVSSYFDFSGGMPLAVVDQTVYAQLKEDVIEDLQQEHMLFTGINIEKEADLEKSNEIFLSLQLGDRDGNESRLQLTEQDKRGSGLYIFIVGFLGLTFLVTSGCVLYFKQVDESEEEKNSYTILRKLGFTKGDLISGIWIKQLFNFGIPLVVGLLHSYFAVKSGWFLFGTELWKPMAIVMGLYACFYSLFGILSVLYFRKVIDDSL</sequence>
<evidence type="ECO:0000256" key="4">
    <source>
        <dbReference type="ARBA" id="ARBA00022989"/>
    </source>
</evidence>
<feature type="transmembrane region" description="Helical" evidence="6">
    <location>
        <begin position="586"/>
        <end position="604"/>
    </location>
</feature>
<keyword evidence="9" id="KW-1185">Reference proteome</keyword>
<evidence type="ECO:0000256" key="2">
    <source>
        <dbReference type="ARBA" id="ARBA00022475"/>
    </source>
</evidence>
<organism evidence="8 9">
    <name type="scientific">Gracilibacillus halotolerans</name>
    <dbReference type="NCBI Taxonomy" id="74386"/>
    <lineage>
        <taxon>Bacteria</taxon>
        <taxon>Bacillati</taxon>
        <taxon>Bacillota</taxon>
        <taxon>Bacilli</taxon>
        <taxon>Bacillales</taxon>
        <taxon>Bacillaceae</taxon>
        <taxon>Gracilibacillus</taxon>
    </lineage>
</organism>
<dbReference type="GO" id="GO:0055085">
    <property type="term" value="P:transmembrane transport"/>
    <property type="evidence" value="ECO:0007669"/>
    <property type="project" value="UniProtKB-UniRule"/>
</dbReference>
<dbReference type="InterPro" id="IPR052536">
    <property type="entry name" value="ABC-4_Integral_Memb_Prot"/>
</dbReference>
<evidence type="ECO:0000313" key="8">
    <source>
        <dbReference type="EMBL" id="MBB6513341.1"/>
    </source>
</evidence>
<feature type="transmembrane region" description="Helical" evidence="6">
    <location>
        <begin position="199"/>
        <end position="218"/>
    </location>
</feature>
<dbReference type="GO" id="GO:0005886">
    <property type="term" value="C:plasma membrane"/>
    <property type="evidence" value="ECO:0007669"/>
    <property type="project" value="UniProtKB-SubCell"/>
</dbReference>
<feature type="transmembrane region" description="Helical" evidence="6">
    <location>
        <begin position="619"/>
        <end position="641"/>
    </location>
</feature>
<feature type="transmembrane region" description="Helical" evidence="6">
    <location>
        <begin position="290"/>
        <end position="314"/>
    </location>
</feature>
<comment type="similarity">
    <text evidence="6">Belongs to the ABC-4 integral membrane protein family.</text>
</comment>
<dbReference type="PANTHER" id="PTHR46795">
    <property type="entry name" value="ABC TRANSPORTER PERMEASE-RELATED-RELATED"/>
    <property type="match status" value="1"/>
</dbReference>
<evidence type="ECO:0000313" key="9">
    <source>
        <dbReference type="Proteomes" id="UP000572212"/>
    </source>
</evidence>